<keyword evidence="3" id="KW-1185">Reference proteome</keyword>
<evidence type="ECO:0000313" key="2">
    <source>
        <dbReference type="EMBL" id="UOX32620.1"/>
    </source>
</evidence>
<reference evidence="2" key="1">
    <citation type="submission" date="2021-12" db="EMBL/GenBank/DDBJ databases">
        <authorList>
            <person name="Cha I.-T."/>
            <person name="Lee K.-E."/>
            <person name="Park S.-J."/>
        </authorList>
    </citation>
    <scope>NUCLEOTIDE SEQUENCE</scope>
    <source>
        <strain evidence="2">YSM-43</strain>
    </source>
</reference>
<dbReference type="RefSeq" id="WP_246915455.1">
    <property type="nucleotide sequence ID" value="NZ_CP090145.1"/>
</dbReference>
<evidence type="ECO:0008006" key="4">
    <source>
        <dbReference type="Google" id="ProtNLM"/>
    </source>
</evidence>
<feature type="chain" id="PRO_5045385779" description="Tetratricopeptide repeat protein" evidence="1">
    <location>
        <begin position="22"/>
        <end position="771"/>
    </location>
</feature>
<feature type="signal peptide" evidence="1">
    <location>
        <begin position="1"/>
        <end position="21"/>
    </location>
</feature>
<evidence type="ECO:0000256" key="1">
    <source>
        <dbReference type="SAM" id="SignalP"/>
    </source>
</evidence>
<accession>A0ABY4HIT3</accession>
<keyword evidence="1" id="KW-0732">Signal</keyword>
<dbReference type="EMBL" id="CP090145">
    <property type="protein sequence ID" value="UOX32620.1"/>
    <property type="molecule type" value="Genomic_DNA"/>
</dbReference>
<dbReference type="Proteomes" id="UP000830454">
    <property type="component" value="Chromosome"/>
</dbReference>
<gene>
    <name evidence="2" type="ORF">LXD69_11255</name>
</gene>
<organism evidence="2 3">
    <name type="scientific">Flavobacterium sediminilitoris</name>
    <dbReference type="NCBI Taxonomy" id="2024526"/>
    <lineage>
        <taxon>Bacteria</taxon>
        <taxon>Pseudomonadati</taxon>
        <taxon>Bacteroidota</taxon>
        <taxon>Flavobacteriia</taxon>
        <taxon>Flavobacteriales</taxon>
        <taxon>Flavobacteriaceae</taxon>
        <taxon>Flavobacterium</taxon>
    </lineage>
</organism>
<sequence>MKKSLVFILFLLNSLSIPVFACGFYPYGEDIRFCFSKPNNFALYSFSEFDYSSDLFYPNSELFRTSEENPNNVFWHNYCKGKVNYDAIEECVYSIPLEQFNNKSANKMLQYFYLTNDLEALEYLKFAKQCEVFNAIYNDPWERNESVSIPERGKMIQLAEKQAQKVKNTELQKRYAFLAIRLAYYNGQTKDIVRLFDSHFSDAKQKDLVYYWSLYFRAITESNKALQSYYAAQVFVNAPDKRFAVFYTFDKTIAIKNILSYAKTNEEKANIYALAAIRKHDQALEYIEKVSELDASNVTLPFLLLREVNKLEDWVFTPYFSLYDPSVNSLNNNEKYSNEFSLNAIQSRIIKDRQYAKKVLEFASKVKLKKISNPTDWNVLKVQLLFITEDFETCLKEISDLEKTSLDKESQIYNQLQLTKALCLVSKEKQGSAKISNEIHDIIVKNKSNSQFIFAIGRLLEYKGNKIDAALLFSTLQGNVTWKSSKNKTRSYVDYFYDYFQYINVMYSVDEVKSLIADIEENSKSKDAFSNWKYSFIKNEIPRLYDLVGTQYIRKNNLEKALVYFNKVDNKQWDNYYGLWQRMDNNGNYFDENPFYTLKYTPDFIKKKENFQLNKKTVTAKLIEYIEKAEKTNNKDYYYFLVANCYYNMTIHGNAWMMRRFGVSAYDVEPYPEDEAEFRNGFLAKKYYQLAFKNAKDNKFKALCLRMIGRCESFEIMNESPNIDYREKNAYNDSIFKLNKTYKKLKDEYPNYYEDLIYGCTAFEDYFKAKK</sequence>
<protein>
    <recommendedName>
        <fullName evidence="4">Tetratricopeptide repeat protein</fullName>
    </recommendedName>
</protein>
<evidence type="ECO:0000313" key="3">
    <source>
        <dbReference type="Proteomes" id="UP000830454"/>
    </source>
</evidence>
<proteinExistence type="predicted"/>
<reference evidence="2" key="2">
    <citation type="submission" date="2022-04" db="EMBL/GenBank/DDBJ databases">
        <title>Complete Genome Sequence of Flavobacterium sediminilitoris YSM-43, Isolated from a Tidal Sediment.</title>
        <authorList>
            <person name="Lee P.A."/>
        </authorList>
    </citation>
    <scope>NUCLEOTIDE SEQUENCE</scope>
    <source>
        <strain evidence="2">YSM-43</strain>
    </source>
</reference>
<name>A0ABY4HIT3_9FLAO</name>